<reference evidence="1 2" key="1">
    <citation type="submission" date="2019-03" db="EMBL/GenBank/DDBJ databases">
        <title>Single cell metagenomics reveals metabolic interactions within the superorganism composed of flagellate Streblomastix strix and complex community of Bacteroidetes bacteria on its surface.</title>
        <authorList>
            <person name="Treitli S.C."/>
            <person name="Kolisko M."/>
            <person name="Husnik F."/>
            <person name="Keeling P."/>
            <person name="Hampl V."/>
        </authorList>
    </citation>
    <scope>NUCLEOTIDE SEQUENCE [LARGE SCALE GENOMIC DNA]</scope>
    <source>
        <strain evidence="1">ST1C</strain>
    </source>
</reference>
<proteinExistence type="predicted"/>
<gene>
    <name evidence="1" type="ORF">EZS28_042683</name>
</gene>
<evidence type="ECO:0000313" key="2">
    <source>
        <dbReference type="Proteomes" id="UP000324800"/>
    </source>
</evidence>
<name>A0A5J4TW29_9EUKA</name>
<accession>A0A5J4TW29</accession>
<evidence type="ECO:0000313" key="1">
    <source>
        <dbReference type="EMBL" id="KAA6361791.1"/>
    </source>
</evidence>
<sequence>MEHVSNITPRSILSALQAIHITHSEEEILKMIPKLRLIIYNLPQLEPFSHIIRISLIELKNQIGECQNSVQRELINIVAFFAERDNEEYFKGVDNKIYHVLAELHIAEKIWNILRSLANIEIYSGNDQGPFSHFFKLVVRTFSCIYKNRSLDVKDLNICGTVFKSHIIQIINRLREFCDENKNP</sequence>
<organism evidence="1 2">
    <name type="scientific">Streblomastix strix</name>
    <dbReference type="NCBI Taxonomy" id="222440"/>
    <lineage>
        <taxon>Eukaryota</taxon>
        <taxon>Metamonada</taxon>
        <taxon>Preaxostyla</taxon>
        <taxon>Oxymonadida</taxon>
        <taxon>Streblomastigidae</taxon>
        <taxon>Streblomastix</taxon>
    </lineage>
</organism>
<dbReference type="EMBL" id="SNRW01025060">
    <property type="protein sequence ID" value="KAA6361791.1"/>
    <property type="molecule type" value="Genomic_DNA"/>
</dbReference>
<dbReference type="AlphaFoldDB" id="A0A5J4TW29"/>
<dbReference type="Proteomes" id="UP000324800">
    <property type="component" value="Unassembled WGS sequence"/>
</dbReference>
<protein>
    <submittedName>
        <fullName evidence="1">Uncharacterized protein</fullName>
    </submittedName>
</protein>
<comment type="caution">
    <text evidence="1">The sequence shown here is derived from an EMBL/GenBank/DDBJ whole genome shotgun (WGS) entry which is preliminary data.</text>
</comment>